<feature type="domain" description="CusB-like beta-barrel" evidence="4">
    <location>
        <begin position="204"/>
        <end position="271"/>
    </location>
</feature>
<evidence type="ECO:0000313" key="6">
    <source>
        <dbReference type="EMBL" id="PZA12670.1"/>
    </source>
</evidence>
<dbReference type="AlphaFoldDB" id="A0A323UM59"/>
<dbReference type="Gene3D" id="2.40.50.100">
    <property type="match status" value="1"/>
</dbReference>
<dbReference type="InterPro" id="IPR058792">
    <property type="entry name" value="Beta-barrel_RND_2"/>
</dbReference>
<dbReference type="PANTHER" id="PTHR30469:SF15">
    <property type="entry name" value="HLYD FAMILY OF SECRETION PROTEINS"/>
    <property type="match status" value="1"/>
</dbReference>
<dbReference type="SUPFAM" id="SSF111369">
    <property type="entry name" value="HlyD-like secretion proteins"/>
    <property type="match status" value="1"/>
</dbReference>
<evidence type="ECO:0000259" key="2">
    <source>
        <dbReference type="Pfam" id="PF25876"/>
    </source>
</evidence>
<protein>
    <submittedName>
        <fullName evidence="6">Efflux transporter periplasmic adaptor subunit</fullName>
    </submittedName>
</protein>
<dbReference type="Proteomes" id="UP000248134">
    <property type="component" value="Unassembled WGS sequence"/>
</dbReference>
<dbReference type="Pfam" id="PF25917">
    <property type="entry name" value="BSH_RND"/>
    <property type="match status" value="1"/>
</dbReference>
<dbReference type="InterPro" id="IPR058637">
    <property type="entry name" value="YknX-like_C"/>
</dbReference>
<dbReference type="PANTHER" id="PTHR30469">
    <property type="entry name" value="MULTIDRUG RESISTANCE PROTEIN MDTA"/>
    <property type="match status" value="1"/>
</dbReference>
<dbReference type="RefSeq" id="WP_110785327.1">
    <property type="nucleotide sequence ID" value="NZ_QKQS01000012.1"/>
</dbReference>
<evidence type="ECO:0000256" key="1">
    <source>
        <dbReference type="ARBA" id="ARBA00009477"/>
    </source>
</evidence>
<feature type="domain" description="YknX-like C-terminal permuted SH3-like" evidence="5">
    <location>
        <begin position="283"/>
        <end position="350"/>
    </location>
</feature>
<feature type="domain" description="Multidrug resistance protein MdtA-like barrel-sandwich hybrid" evidence="3">
    <location>
        <begin position="63"/>
        <end position="195"/>
    </location>
</feature>
<gene>
    <name evidence="6" type="ORF">DNX69_07165</name>
</gene>
<dbReference type="EMBL" id="QKQS01000012">
    <property type="protein sequence ID" value="PZA12670.1"/>
    <property type="molecule type" value="Genomic_DNA"/>
</dbReference>
<name>A0A323UM59_RHOPL</name>
<reference evidence="6 7" key="1">
    <citation type="submission" date="2018-06" db="EMBL/GenBank/DDBJ databases">
        <title>Draft Whole-Genome Sequence of the purple photosynthetic bacterium Rhodospeudomonas palustris XCP.</title>
        <authorList>
            <person name="Rayyan A."/>
            <person name="Meyer T.E."/>
            <person name="Kyndt J.A."/>
        </authorList>
    </citation>
    <scope>NUCLEOTIDE SEQUENCE [LARGE SCALE GENOMIC DNA]</scope>
    <source>
        <strain evidence="6 7">XCP</strain>
    </source>
</reference>
<comment type="caution">
    <text evidence="6">The sequence shown here is derived from an EMBL/GenBank/DDBJ whole genome shotgun (WGS) entry which is preliminary data.</text>
</comment>
<dbReference type="InterPro" id="IPR058625">
    <property type="entry name" value="MdtA-like_BSH"/>
</dbReference>
<proteinExistence type="inferred from homology"/>
<dbReference type="GO" id="GO:0015562">
    <property type="term" value="F:efflux transmembrane transporter activity"/>
    <property type="evidence" value="ECO:0007669"/>
    <property type="project" value="TreeGrafter"/>
</dbReference>
<dbReference type="Gene3D" id="2.40.420.20">
    <property type="match status" value="1"/>
</dbReference>
<dbReference type="PROSITE" id="PS51257">
    <property type="entry name" value="PROKAR_LIPOPROTEIN"/>
    <property type="match status" value="1"/>
</dbReference>
<comment type="similarity">
    <text evidence="1">Belongs to the membrane fusion protein (MFP) (TC 8.A.1) family.</text>
</comment>
<dbReference type="InterPro" id="IPR058624">
    <property type="entry name" value="MdtA-like_HH"/>
</dbReference>
<dbReference type="InterPro" id="IPR006143">
    <property type="entry name" value="RND_pump_MFP"/>
</dbReference>
<evidence type="ECO:0000259" key="3">
    <source>
        <dbReference type="Pfam" id="PF25917"/>
    </source>
</evidence>
<feature type="domain" description="Multidrug resistance protein MdtA-like alpha-helical hairpin" evidence="2">
    <location>
        <begin position="97"/>
        <end position="165"/>
    </location>
</feature>
<dbReference type="GO" id="GO:1990281">
    <property type="term" value="C:efflux pump complex"/>
    <property type="evidence" value="ECO:0007669"/>
    <property type="project" value="TreeGrafter"/>
</dbReference>
<dbReference type="Gene3D" id="1.10.287.470">
    <property type="entry name" value="Helix hairpin bin"/>
    <property type="match status" value="1"/>
</dbReference>
<dbReference type="Pfam" id="PF25989">
    <property type="entry name" value="YknX_C"/>
    <property type="match status" value="1"/>
</dbReference>
<evidence type="ECO:0000259" key="5">
    <source>
        <dbReference type="Pfam" id="PF25989"/>
    </source>
</evidence>
<dbReference type="NCBIfam" id="TIGR01730">
    <property type="entry name" value="RND_mfp"/>
    <property type="match status" value="1"/>
</dbReference>
<accession>A0A323UM59</accession>
<dbReference type="OrthoDB" id="9813967at2"/>
<dbReference type="Pfam" id="PF25954">
    <property type="entry name" value="Beta-barrel_RND_2"/>
    <property type="match status" value="1"/>
</dbReference>
<evidence type="ECO:0000313" key="7">
    <source>
        <dbReference type="Proteomes" id="UP000248134"/>
    </source>
</evidence>
<dbReference type="Gene3D" id="2.40.30.170">
    <property type="match status" value="1"/>
</dbReference>
<organism evidence="6 7">
    <name type="scientific">Rhodopseudomonas palustris</name>
    <dbReference type="NCBI Taxonomy" id="1076"/>
    <lineage>
        <taxon>Bacteria</taxon>
        <taxon>Pseudomonadati</taxon>
        <taxon>Pseudomonadota</taxon>
        <taxon>Alphaproteobacteria</taxon>
        <taxon>Hyphomicrobiales</taxon>
        <taxon>Nitrobacteraceae</taxon>
        <taxon>Rhodopseudomonas</taxon>
    </lineage>
</organism>
<evidence type="ECO:0000259" key="4">
    <source>
        <dbReference type="Pfam" id="PF25954"/>
    </source>
</evidence>
<dbReference type="Pfam" id="PF25876">
    <property type="entry name" value="HH_MFP_RND"/>
    <property type="match status" value="1"/>
</dbReference>
<sequence length="357" mass="37665">MSAPRFLAVIAVALLVAGCEDKSDTKPVVRPVLSMVVAPLQATNLSVVGTVEPQFKTDYGFRMLGRLIARPVNIGDLVEKGQTLAAVDPFAAELAVRSAQADLATAQAQLVNASGTANRQRALIETGATTKATLDSAEQGDAAAQAAVVRAQSALTKAQEQLSYTKIEAQYAGVVTAVGAQVGQVVNPGQMVATVARPDIREAVIDVAEDLVGMLKAGTPLTVALQIDPRVRVQGKVREIAPQADQMTRARRVRITLENPPDTFRLGTTITTLIPGKPSRGFRLPATAILHQGDQASVWVVDTAKGSVSKRGVQVVPSDDGTVQVTDGLEAGMRIVTAGVHQLQEGQMVRFEREVTP</sequence>